<dbReference type="GO" id="GO:0005886">
    <property type="term" value="C:plasma membrane"/>
    <property type="evidence" value="ECO:0007669"/>
    <property type="project" value="TreeGrafter"/>
</dbReference>
<dbReference type="PANTHER" id="PTHR39966:SF3">
    <property type="entry name" value="DUF438 DOMAIN-CONTAINING PROTEIN"/>
    <property type="match status" value="1"/>
</dbReference>
<proteinExistence type="predicted"/>
<dbReference type="AlphaFoldDB" id="A0A6G7K8Q3"/>
<accession>A0A6G7K8Q3</accession>
<dbReference type="InterPro" id="IPR012312">
    <property type="entry name" value="Hemerythrin-like"/>
</dbReference>
<dbReference type="Pfam" id="PF01814">
    <property type="entry name" value="Hemerythrin"/>
    <property type="match status" value="1"/>
</dbReference>
<reference evidence="3 4" key="1">
    <citation type="journal article" date="2017" name="Int. J. Syst. Evol. Microbiol.">
        <title>Jeotgalibaca porci sp. nov. and Jeotgalibaca arthritidis sp. nov., isolated from pigs, and emended description of the genus Jeotgalibaca.</title>
        <authorList>
            <person name="Zamora L."/>
            <person name="Perez-Sancho M."/>
            <person name="Dominguez L."/>
            <person name="Fernandez-Garayzabal J.F."/>
            <person name="Vela A.I."/>
        </authorList>
    </citation>
    <scope>NUCLEOTIDE SEQUENCE [LARGE SCALE GENOMIC DNA]</scope>
    <source>
        <strain evidence="3 4">CECT 9157</strain>
    </source>
</reference>
<gene>
    <name evidence="3" type="ORF">G7057_03560</name>
</gene>
<sequence length="405" mass="47488">MKLQSERSKEFEARQVILKDLILRLHAGEDEENIKAEFKEHFEQVSAFEISVMERRLMSQGIQAEEIMLLCNVHASLFNGSIESVYEFSEEQDKPGHPIRVIKEENLAIETALDRLEKLLVVYLEEQAADLKHGLLLQLDILWEIDNHYSRKENSFFPIMERYGLTAPPKVMWGVDDEIRQFIKDFRLIIETDQLDQAVEAFDKMKYEIEEMIVKEEEIMLPMIMPFFNEDDWLSIAAESEEIGYCMIQPEAKWQPERHQFQTNGIPTDKDGNIQFETGYLTMKELEKILNEQPLELTFVDANDKVKYFNNGPGKKLFPRTKNALGREVYNCHPPKSQPMVRQLIADFKAGIKDSETLWFRARGNFVMVTYKALRDEDGTYMGAYEYVQDIEHIVDIDDERRSFD</sequence>
<dbReference type="InterPro" id="IPR035965">
    <property type="entry name" value="PAS-like_dom_sf"/>
</dbReference>
<keyword evidence="4" id="KW-1185">Reference proteome</keyword>
<dbReference type="Pfam" id="PF13596">
    <property type="entry name" value="PAS_10"/>
    <property type="match status" value="1"/>
</dbReference>
<feature type="domain" description="Hemerythrin-like" evidence="1">
    <location>
        <begin position="97"/>
        <end position="224"/>
    </location>
</feature>
<dbReference type="Proteomes" id="UP000501451">
    <property type="component" value="Chromosome"/>
</dbReference>
<dbReference type="SUPFAM" id="SSF55785">
    <property type="entry name" value="PYP-like sensor domain (PAS domain)"/>
    <property type="match status" value="1"/>
</dbReference>
<dbReference type="KEGG" id="jar:G7057_03560"/>
<name>A0A6G7K8Q3_9LACT</name>
<evidence type="ECO:0000259" key="2">
    <source>
        <dbReference type="Pfam" id="PF04282"/>
    </source>
</evidence>
<dbReference type="Gene3D" id="1.20.120.520">
    <property type="entry name" value="nmb1532 protein domain like"/>
    <property type="match status" value="1"/>
</dbReference>
<organism evidence="3 4">
    <name type="scientific">Jeotgalibaca arthritidis</name>
    <dbReference type="NCBI Taxonomy" id="1868794"/>
    <lineage>
        <taxon>Bacteria</taxon>
        <taxon>Bacillati</taxon>
        <taxon>Bacillota</taxon>
        <taxon>Bacilli</taxon>
        <taxon>Lactobacillales</taxon>
        <taxon>Carnobacteriaceae</taxon>
        <taxon>Jeotgalibaca</taxon>
    </lineage>
</organism>
<evidence type="ECO:0000259" key="1">
    <source>
        <dbReference type="Pfam" id="PF01814"/>
    </source>
</evidence>
<dbReference type="PANTHER" id="PTHR39966">
    <property type="entry name" value="BLL2471 PROTEIN-RELATED"/>
    <property type="match status" value="1"/>
</dbReference>
<dbReference type="EMBL" id="CP049740">
    <property type="protein sequence ID" value="QII81644.1"/>
    <property type="molecule type" value="Genomic_DNA"/>
</dbReference>
<dbReference type="RefSeq" id="WP_166161405.1">
    <property type="nucleotide sequence ID" value="NZ_CP049740.1"/>
</dbReference>
<evidence type="ECO:0000313" key="4">
    <source>
        <dbReference type="Proteomes" id="UP000501451"/>
    </source>
</evidence>
<protein>
    <submittedName>
        <fullName evidence="3">DUF438 domain-containing protein</fullName>
    </submittedName>
</protein>
<dbReference type="InterPro" id="IPR007380">
    <property type="entry name" value="DUF438"/>
</dbReference>
<dbReference type="Pfam" id="PF04282">
    <property type="entry name" value="DUF438"/>
    <property type="match status" value="1"/>
</dbReference>
<evidence type="ECO:0000313" key="3">
    <source>
        <dbReference type="EMBL" id="QII81644.1"/>
    </source>
</evidence>
<dbReference type="Gene3D" id="3.30.450.20">
    <property type="entry name" value="PAS domain"/>
    <property type="match status" value="1"/>
</dbReference>
<feature type="domain" description="DUF438" evidence="2">
    <location>
        <begin position="18"/>
        <end position="83"/>
    </location>
</feature>